<evidence type="ECO:0000313" key="4">
    <source>
        <dbReference type="EMBL" id="OBS63973.1"/>
    </source>
</evidence>
<dbReference type="InterPro" id="IPR039199">
    <property type="entry name" value="FAM91"/>
</dbReference>
<name>A0A1A6GCN1_NEOLE</name>
<dbReference type="EMBL" id="LZPO01097562">
    <property type="protein sequence ID" value="OBS63973.1"/>
    <property type="molecule type" value="Genomic_DNA"/>
</dbReference>
<dbReference type="AlphaFoldDB" id="A0A1A6GCN1"/>
<evidence type="ECO:0000256" key="2">
    <source>
        <dbReference type="SAM" id="MobiDB-lite"/>
    </source>
</evidence>
<evidence type="ECO:0000259" key="3">
    <source>
        <dbReference type="Pfam" id="PF14648"/>
    </source>
</evidence>
<comment type="caution">
    <text evidence="4">The sequence shown here is derived from an EMBL/GenBank/DDBJ whole genome shotgun (WGS) entry which is preliminary data.</text>
</comment>
<feature type="domain" description="FAM91 C-terminal" evidence="3">
    <location>
        <begin position="1"/>
        <end position="39"/>
    </location>
</feature>
<feature type="compositionally biased region" description="Basic and acidic residues" evidence="2">
    <location>
        <begin position="206"/>
        <end position="216"/>
    </location>
</feature>
<reference evidence="4 5" key="1">
    <citation type="submission" date="2016-06" db="EMBL/GenBank/DDBJ databases">
        <title>The Draft Genome Sequence and Annotation of the Desert Woodrat Neotoma lepida.</title>
        <authorList>
            <person name="Campbell M."/>
            <person name="Oakeson K.F."/>
            <person name="Yandell M."/>
            <person name="Halpert J.R."/>
            <person name="Dearing D."/>
        </authorList>
    </citation>
    <scope>NUCLEOTIDE SEQUENCE [LARGE SCALE GENOMIC DNA]</scope>
    <source>
        <strain evidence="4">417</strain>
        <tissue evidence="4">Liver</tissue>
    </source>
</reference>
<gene>
    <name evidence="4" type="ORF">A6R68_07488</name>
</gene>
<dbReference type="OrthoDB" id="275996at2759"/>
<dbReference type="Proteomes" id="UP000092124">
    <property type="component" value="Unassembled WGS sequence"/>
</dbReference>
<protein>
    <recommendedName>
        <fullName evidence="3">FAM91 C-terminal domain-containing protein</fullName>
    </recommendedName>
</protein>
<dbReference type="InterPro" id="IPR028097">
    <property type="entry name" value="FAM91_C_dom"/>
</dbReference>
<evidence type="ECO:0000313" key="5">
    <source>
        <dbReference type="Proteomes" id="UP000092124"/>
    </source>
</evidence>
<keyword evidence="5" id="KW-1185">Reference proteome</keyword>
<feature type="region of interest" description="Disordered" evidence="2">
    <location>
        <begin position="206"/>
        <end position="227"/>
    </location>
</feature>
<proteinExistence type="inferred from homology"/>
<feature type="domain" description="FAM91 C-terminal" evidence="3">
    <location>
        <begin position="61"/>
        <end position="101"/>
    </location>
</feature>
<feature type="domain" description="FAM91 C-terminal" evidence="3">
    <location>
        <begin position="102"/>
        <end position="348"/>
    </location>
</feature>
<evidence type="ECO:0000256" key="1">
    <source>
        <dbReference type="ARBA" id="ARBA00010319"/>
    </source>
</evidence>
<sequence>MMGNLSPNLKSHAVTMFEVGKLSDESLDSFLVELEKVSTPGQHSWSFLLHAAASAPAVSLATCSRVLNKNYTLLVSMAPLTNEIRPVSSCTPQHIGPAIPEGYDRLLITSWGHDPGVVPTSNVLTMLNDALTHSAVLIQGHGLHGVGEVVHIPFPFDEAELQGEFTRANMGVHKALQILRNKVDLQHFCGYVTMLNASSQLASRKLSDASDERGEPDLASSSDVNGSTESFEMVIEEATTDSAIKQNSGATAEADWVPLELCFGIPLFSSELNRKVCQKIATHGLCRKERGVEWGRLGKKPGLGMEGASTLDLHTEPSFPSVLSQSSCSDMGVPLPAKNLMFKDGILAEWSGRLDNRYHNGGQDTRLLCKC</sequence>
<comment type="similarity">
    <text evidence="1">Belongs to the FAM91 family.</text>
</comment>
<dbReference type="STRING" id="56216.A0A1A6GCN1"/>
<organism evidence="4 5">
    <name type="scientific">Neotoma lepida</name>
    <name type="common">Desert woodrat</name>
    <dbReference type="NCBI Taxonomy" id="56216"/>
    <lineage>
        <taxon>Eukaryota</taxon>
        <taxon>Metazoa</taxon>
        <taxon>Chordata</taxon>
        <taxon>Craniata</taxon>
        <taxon>Vertebrata</taxon>
        <taxon>Euteleostomi</taxon>
        <taxon>Mammalia</taxon>
        <taxon>Eutheria</taxon>
        <taxon>Euarchontoglires</taxon>
        <taxon>Glires</taxon>
        <taxon>Rodentia</taxon>
        <taxon>Myomorpha</taxon>
        <taxon>Muroidea</taxon>
        <taxon>Cricetidae</taxon>
        <taxon>Neotominae</taxon>
        <taxon>Neotoma</taxon>
    </lineage>
</organism>
<dbReference type="PANTHER" id="PTHR28441">
    <property type="entry name" value="PROTEIN FAM91A1"/>
    <property type="match status" value="1"/>
</dbReference>
<accession>A0A1A6GCN1</accession>
<feature type="non-terminal residue" evidence="4">
    <location>
        <position position="371"/>
    </location>
</feature>
<dbReference type="Pfam" id="PF14648">
    <property type="entry name" value="FAM91_C"/>
    <property type="match status" value="3"/>
</dbReference>
<dbReference type="PANTHER" id="PTHR28441:SF2">
    <property type="entry name" value="PROTEIN FAM91A1"/>
    <property type="match status" value="1"/>
</dbReference>